<dbReference type="Proteomes" id="UP000261111">
    <property type="component" value="Unassembled WGS sequence"/>
</dbReference>
<feature type="domain" description="Cyclic nucleotide-binding" evidence="1">
    <location>
        <begin position="28"/>
        <end position="110"/>
    </location>
</feature>
<name>A0A3E2WYR3_9FIRM</name>
<accession>A0A3E2WYR3</accession>
<dbReference type="InterPro" id="IPR000595">
    <property type="entry name" value="cNMP-bd_dom"/>
</dbReference>
<evidence type="ECO:0000313" key="3">
    <source>
        <dbReference type="Proteomes" id="UP000261111"/>
    </source>
</evidence>
<dbReference type="AlphaFoldDB" id="A0A3E2WYR3"/>
<dbReference type="Pfam" id="PF00027">
    <property type="entry name" value="cNMP_binding"/>
    <property type="match status" value="1"/>
</dbReference>
<dbReference type="Gene3D" id="2.60.120.10">
    <property type="entry name" value="Jelly Rolls"/>
    <property type="match status" value="1"/>
</dbReference>
<proteinExistence type="predicted"/>
<comment type="caution">
    <text evidence="2">The sequence shown here is derived from an EMBL/GenBank/DDBJ whole genome shotgun (WGS) entry which is preliminary data.</text>
</comment>
<dbReference type="PROSITE" id="PS50042">
    <property type="entry name" value="CNMP_BINDING_3"/>
    <property type="match status" value="1"/>
</dbReference>
<sequence>MDNHSMIKNTMIYEHIKDYLPVIPILELKKGEYLFRAERKTGNLFYIFDGLIKVENISYNGKKLIVDILDADNFVGPISSIHNADFQCSGVAETNAKVLVLKKSLMDELMQNDEFLVMFYQKTSKRVYVMYKNILARSLFGENEILAHYILKHSSGDIFKYKSIYNICENLGISRRGIYNILYRFEESGCIEKLDSGYRIMDRAYLENVADQMIKYMKNSEDEA</sequence>
<dbReference type="InterPro" id="IPR014710">
    <property type="entry name" value="RmlC-like_jellyroll"/>
</dbReference>
<dbReference type="RefSeq" id="WP_055152670.1">
    <property type="nucleotide sequence ID" value="NZ_QVIA01000008.1"/>
</dbReference>
<reference evidence="2 3" key="1">
    <citation type="submission" date="2018-08" db="EMBL/GenBank/DDBJ databases">
        <title>A genome reference for cultivated species of the human gut microbiota.</title>
        <authorList>
            <person name="Zou Y."/>
            <person name="Xue W."/>
            <person name="Luo G."/>
        </authorList>
    </citation>
    <scope>NUCLEOTIDE SEQUENCE [LARGE SCALE GENOMIC DNA]</scope>
    <source>
        <strain evidence="2 3">AF19-21</strain>
    </source>
</reference>
<dbReference type="InterPro" id="IPR018490">
    <property type="entry name" value="cNMP-bd_dom_sf"/>
</dbReference>
<evidence type="ECO:0000313" key="2">
    <source>
        <dbReference type="EMBL" id="RGC32724.1"/>
    </source>
</evidence>
<gene>
    <name evidence="2" type="ORF">DWX41_09210</name>
</gene>
<dbReference type="CDD" id="cd00038">
    <property type="entry name" value="CAP_ED"/>
    <property type="match status" value="1"/>
</dbReference>
<protein>
    <submittedName>
        <fullName evidence="2">Crp/Fnr family transcriptional regulator</fullName>
    </submittedName>
</protein>
<evidence type="ECO:0000259" key="1">
    <source>
        <dbReference type="PROSITE" id="PS50042"/>
    </source>
</evidence>
<organism evidence="2 3">
    <name type="scientific">Hungatella hathewayi</name>
    <dbReference type="NCBI Taxonomy" id="154046"/>
    <lineage>
        <taxon>Bacteria</taxon>
        <taxon>Bacillati</taxon>
        <taxon>Bacillota</taxon>
        <taxon>Clostridia</taxon>
        <taxon>Lachnospirales</taxon>
        <taxon>Lachnospiraceae</taxon>
        <taxon>Hungatella</taxon>
    </lineage>
</organism>
<dbReference type="EMBL" id="QVIA01000008">
    <property type="protein sequence ID" value="RGC32724.1"/>
    <property type="molecule type" value="Genomic_DNA"/>
</dbReference>
<dbReference type="SUPFAM" id="SSF51206">
    <property type="entry name" value="cAMP-binding domain-like"/>
    <property type="match status" value="1"/>
</dbReference>